<name>A0A7V8NXF8_9BACT</name>
<proteinExistence type="predicted"/>
<dbReference type="EMBL" id="JACDQQ010002921">
    <property type="protein sequence ID" value="MBA0089299.1"/>
    <property type="molecule type" value="Genomic_DNA"/>
</dbReference>
<dbReference type="Proteomes" id="UP000567293">
    <property type="component" value="Unassembled WGS sequence"/>
</dbReference>
<comment type="caution">
    <text evidence="1">The sequence shown here is derived from an EMBL/GenBank/DDBJ whole genome shotgun (WGS) entry which is preliminary data.</text>
</comment>
<sequence length="189" mass="19156">MILDGLLAFTATVAGGNPSVGDSLINATGTFNTSNVLDLGLIGLPLSSAGGGARDLGIGDDPALKILAELTTAVAGTTGTTTLQLVLQGAPDNGSGVPGSYYNMILSPVYTFVTGAQLGVAGQRLLEVDVPRYPEGQPVPRFLRLQYIIGGASITAGVLEALIVLDRFDQIGAQTAILSGYPAGINIAN</sequence>
<reference evidence="1" key="1">
    <citation type="submission" date="2020-06" db="EMBL/GenBank/DDBJ databases">
        <title>Legume-microbial interactions unlock mineral nutrients during tropical forest succession.</title>
        <authorList>
            <person name="Epihov D.Z."/>
        </authorList>
    </citation>
    <scope>NUCLEOTIDE SEQUENCE [LARGE SCALE GENOMIC DNA]</scope>
    <source>
        <strain evidence="1">Pan2503</strain>
    </source>
</reference>
<dbReference type="Gene3D" id="2.60.120.1110">
    <property type="match status" value="1"/>
</dbReference>
<evidence type="ECO:0000313" key="2">
    <source>
        <dbReference type="Proteomes" id="UP000567293"/>
    </source>
</evidence>
<accession>A0A7V8NXF8</accession>
<evidence type="ECO:0000313" key="1">
    <source>
        <dbReference type="EMBL" id="MBA0089299.1"/>
    </source>
</evidence>
<protein>
    <submittedName>
        <fullName evidence="1">Uncharacterized protein</fullName>
    </submittedName>
</protein>
<dbReference type="AlphaFoldDB" id="A0A7V8NXF8"/>
<keyword evidence="2" id="KW-1185">Reference proteome</keyword>
<gene>
    <name evidence="1" type="ORF">HRJ53_30275</name>
</gene>
<organism evidence="1 2">
    <name type="scientific">Candidatus Acidiferrum panamense</name>
    <dbReference type="NCBI Taxonomy" id="2741543"/>
    <lineage>
        <taxon>Bacteria</taxon>
        <taxon>Pseudomonadati</taxon>
        <taxon>Acidobacteriota</taxon>
        <taxon>Terriglobia</taxon>
        <taxon>Candidatus Acidiferrales</taxon>
        <taxon>Candidatus Acidiferrum</taxon>
    </lineage>
</organism>